<sequence length="259" mass="28521">MQPRFVFCVSCLASHTDSNRPASTRPRPEGTRRSEEVQSRTPSSRRCSASRRPRTRRICVPARSARGRTLSRVASGTSKRTSVGEARDRKSGSETCTSISSEPPRFRAFVPPSRRQATGRTRDPVDSMSAGQLARCIRVQTEPCKHTLADTSCEHVMGPATEGGPIRHSISSMVLVRQPAVPISRGEEAWNPARVTVHRERGPREEVLQDAVVSGSGAVSLRTYTHVAAHVRKPQRLRSSADPSRRCPEKGDVSDVHRN</sequence>
<gene>
    <name evidence="2" type="ORF">OH76DRAFT_305111</name>
</gene>
<evidence type="ECO:0000313" key="3">
    <source>
        <dbReference type="Proteomes" id="UP000256964"/>
    </source>
</evidence>
<feature type="compositionally biased region" description="Basic and acidic residues" evidence="1">
    <location>
        <begin position="26"/>
        <end position="38"/>
    </location>
</feature>
<keyword evidence="3" id="KW-1185">Reference proteome</keyword>
<feature type="region of interest" description="Disordered" evidence="1">
    <location>
        <begin position="234"/>
        <end position="259"/>
    </location>
</feature>
<dbReference type="Proteomes" id="UP000256964">
    <property type="component" value="Unassembled WGS sequence"/>
</dbReference>
<dbReference type="EMBL" id="KZ857538">
    <property type="protein sequence ID" value="RDX40766.1"/>
    <property type="molecule type" value="Genomic_DNA"/>
</dbReference>
<feature type="compositionally biased region" description="Basic residues" evidence="1">
    <location>
        <begin position="48"/>
        <end position="57"/>
    </location>
</feature>
<protein>
    <submittedName>
        <fullName evidence="2">Uncharacterized protein</fullName>
    </submittedName>
</protein>
<evidence type="ECO:0000313" key="2">
    <source>
        <dbReference type="EMBL" id="RDX40766.1"/>
    </source>
</evidence>
<reference evidence="2 3" key="1">
    <citation type="journal article" date="2018" name="Biotechnol. Biofuels">
        <title>Integrative visual omics of the white-rot fungus Polyporus brumalis exposes the biotechnological potential of its oxidative enzymes for delignifying raw plant biomass.</title>
        <authorList>
            <person name="Miyauchi S."/>
            <person name="Rancon A."/>
            <person name="Drula E."/>
            <person name="Hage H."/>
            <person name="Chaduli D."/>
            <person name="Favel A."/>
            <person name="Grisel S."/>
            <person name="Henrissat B."/>
            <person name="Herpoel-Gimbert I."/>
            <person name="Ruiz-Duenas F.J."/>
            <person name="Chevret D."/>
            <person name="Hainaut M."/>
            <person name="Lin J."/>
            <person name="Wang M."/>
            <person name="Pangilinan J."/>
            <person name="Lipzen A."/>
            <person name="Lesage-Meessen L."/>
            <person name="Navarro D."/>
            <person name="Riley R."/>
            <person name="Grigoriev I.V."/>
            <person name="Zhou S."/>
            <person name="Raouche S."/>
            <person name="Rosso M.N."/>
        </authorList>
    </citation>
    <scope>NUCLEOTIDE SEQUENCE [LARGE SCALE GENOMIC DNA]</scope>
    <source>
        <strain evidence="2 3">BRFM 1820</strain>
    </source>
</reference>
<feature type="compositionally biased region" description="Polar residues" evidence="1">
    <location>
        <begin position="72"/>
        <end position="81"/>
    </location>
</feature>
<dbReference type="AlphaFoldDB" id="A0A371CKG1"/>
<name>A0A371CKG1_9APHY</name>
<feature type="region of interest" description="Disordered" evidence="1">
    <location>
        <begin position="16"/>
        <end position="126"/>
    </location>
</feature>
<evidence type="ECO:0000256" key="1">
    <source>
        <dbReference type="SAM" id="MobiDB-lite"/>
    </source>
</evidence>
<proteinExistence type="predicted"/>
<feature type="compositionally biased region" description="Basic and acidic residues" evidence="1">
    <location>
        <begin position="243"/>
        <end position="259"/>
    </location>
</feature>
<organism evidence="2 3">
    <name type="scientific">Lentinus brumalis</name>
    <dbReference type="NCBI Taxonomy" id="2498619"/>
    <lineage>
        <taxon>Eukaryota</taxon>
        <taxon>Fungi</taxon>
        <taxon>Dikarya</taxon>
        <taxon>Basidiomycota</taxon>
        <taxon>Agaricomycotina</taxon>
        <taxon>Agaricomycetes</taxon>
        <taxon>Polyporales</taxon>
        <taxon>Polyporaceae</taxon>
        <taxon>Lentinus</taxon>
    </lineage>
</organism>
<accession>A0A371CKG1</accession>